<dbReference type="AlphaFoldDB" id="A0A0F3MIK4"/>
<dbReference type="PATRIC" id="fig|1359168.3.peg.535"/>
<comment type="caution">
    <text evidence="1">The sequence shown here is derived from an EMBL/GenBank/DDBJ whole genome shotgun (WGS) entry which is preliminary data.</text>
</comment>
<gene>
    <name evidence="1" type="ORF">OCHUTO_0808</name>
</gene>
<evidence type="ECO:0000313" key="1">
    <source>
        <dbReference type="EMBL" id="KJV55501.1"/>
    </source>
</evidence>
<evidence type="ECO:0000313" key="2">
    <source>
        <dbReference type="Proteomes" id="UP000033616"/>
    </source>
</evidence>
<dbReference type="Proteomes" id="UP000033616">
    <property type="component" value="Unassembled WGS sequence"/>
</dbReference>
<accession>A0A0F3MIK4</accession>
<dbReference type="EMBL" id="LANP01000021">
    <property type="protein sequence ID" value="KJV55501.1"/>
    <property type="molecule type" value="Genomic_DNA"/>
</dbReference>
<organism evidence="1 2">
    <name type="scientific">Orientia chuto str. Dubai</name>
    <dbReference type="NCBI Taxonomy" id="1359168"/>
    <lineage>
        <taxon>Bacteria</taxon>
        <taxon>Pseudomonadati</taxon>
        <taxon>Pseudomonadota</taxon>
        <taxon>Alphaproteobacteria</taxon>
        <taxon>Rickettsiales</taxon>
        <taxon>Rickettsiaceae</taxon>
        <taxon>Rickettsieae</taxon>
        <taxon>Orientia</taxon>
    </lineage>
</organism>
<protein>
    <submittedName>
        <fullName evidence="1">Uncharacterized protein</fullName>
    </submittedName>
</protein>
<keyword evidence="2" id="KW-1185">Reference proteome</keyword>
<proteinExistence type="predicted"/>
<name>A0A0F3MIK4_9RICK</name>
<reference evidence="1 2" key="1">
    <citation type="submission" date="2015-02" db="EMBL/GenBank/DDBJ databases">
        <title>Genome Sequencing of Rickettsiales.</title>
        <authorList>
            <person name="Daugherty S.C."/>
            <person name="Su Q."/>
            <person name="Abolude K."/>
            <person name="Beier-Sexton M."/>
            <person name="Carlyon J.A."/>
            <person name="Carter R."/>
            <person name="Day N.P."/>
            <person name="Dumler S.J."/>
            <person name="Dyachenko V."/>
            <person name="Godinez A."/>
            <person name="Kurtti T.J."/>
            <person name="Lichay M."/>
            <person name="Mullins K.E."/>
            <person name="Ott S."/>
            <person name="Pappas-Brown V."/>
            <person name="Paris D.H."/>
            <person name="Patel P."/>
            <person name="Richards A.L."/>
            <person name="Sadzewicz L."/>
            <person name="Sears K."/>
            <person name="Seidman D."/>
            <person name="Sengamalay N."/>
            <person name="Stenos J."/>
            <person name="Tallon L.J."/>
            <person name="Vincent G."/>
            <person name="Fraser C.M."/>
            <person name="Munderloh U."/>
            <person name="Dunning-Hotopp J.C."/>
        </authorList>
    </citation>
    <scope>NUCLEOTIDE SEQUENCE [LARGE SCALE GENOMIC DNA]</scope>
    <source>
        <strain evidence="1 2">Fuller</strain>
    </source>
</reference>
<sequence>MRIRYRRFKNKEPEFKIEQFKHCYLEVERIIYKFLNKLIYLKGINKKNVTFLNRLIIYAYLTKKPLES</sequence>